<evidence type="ECO:0000259" key="8">
    <source>
        <dbReference type="SMART" id="SM00846"/>
    </source>
</evidence>
<evidence type="ECO:0000256" key="1">
    <source>
        <dbReference type="ARBA" id="ARBA00007406"/>
    </source>
</evidence>
<dbReference type="PIRSF" id="PIRSF000149">
    <property type="entry name" value="GAP_DH"/>
    <property type="match status" value="1"/>
</dbReference>
<gene>
    <name evidence="9" type="primary">gap</name>
    <name evidence="9" type="ORF">HMPREF0462_0972</name>
</gene>
<evidence type="ECO:0000256" key="3">
    <source>
        <dbReference type="PIRSR" id="PIRSR000149-1"/>
    </source>
</evidence>
<dbReference type="PROSITE" id="PS00071">
    <property type="entry name" value="GAPDH"/>
    <property type="match status" value="1"/>
</dbReference>
<keyword evidence="4" id="KW-0547">Nucleotide-binding</keyword>
<organism evidence="9 10">
    <name type="scientific">Helicobacter pylori 83</name>
    <dbReference type="NCBI Taxonomy" id="585538"/>
    <lineage>
        <taxon>Bacteria</taxon>
        <taxon>Pseudomonadati</taxon>
        <taxon>Campylobacterota</taxon>
        <taxon>Epsilonproteobacteria</taxon>
        <taxon>Campylobacterales</taxon>
        <taxon>Helicobacteraceae</taxon>
        <taxon>Helicobacter</taxon>
    </lineage>
</organism>
<feature type="binding site" evidence="4">
    <location>
        <position position="316"/>
    </location>
    <ligand>
        <name>NAD(+)</name>
        <dbReference type="ChEBI" id="CHEBI:57540"/>
    </ligand>
</feature>
<name>F4D6F1_HELPX</name>
<dbReference type="InterPro" id="IPR020830">
    <property type="entry name" value="GlycerAld_3-P_DH_AS"/>
</dbReference>
<dbReference type="InterPro" id="IPR020829">
    <property type="entry name" value="GlycerAld_3-P_DH_cat"/>
</dbReference>
<reference evidence="9 10" key="1">
    <citation type="submission" date="2011-03" db="EMBL/GenBank/DDBJ databases">
        <authorList>
            <person name="Muzny D."/>
            <person name="Qin X."/>
            <person name="Deng J."/>
            <person name="Jiang H."/>
            <person name="Liu Y."/>
            <person name="Qu J."/>
            <person name="Song X.-Z."/>
            <person name="Zhang L."/>
            <person name="Thornton R."/>
            <person name="Coyle M."/>
            <person name="Francisco L."/>
            <person name="Jackson L."/>
            <person name="Javaid M."/>
            <person name="Korchina V."/>
            <person name="Kovar C."/>
            <person name="Mata R."/>
            <person name="Mathew T."/>
            <person name="Ngo R."/>
            <person name="Nguyen L."/>
            <person name="Nguyen N."/>
            <person name="Okwuonu G."/>
            <person name="Ongeri F."/>
            <person name="Pham C."/>
            <person name="Simmons D."/>
            <person name="Wilczek-Boney K."/>
            <person name="Hale W."/>
            <person name="Jakkamsetti A."/>
            <person name="Pham P."/>
            <person name="Ruth R."/>
            <person name="San Lucas F."/>
            <person name="Warren J."/>
            <person name="Zhang J."/>
            <person name="Zhao Z."/>
            <person name="Zhou C."/>
            <person name="Zhu D."/>
            <person name="Lee S."/>
            <person name="Bess C."/>
            <person name="Blankenburg K."/>
            <person name="Forbes L."/>
            <person name="Fu Q."/>
            <person name="Gubbala S."/>
            <person name="Hirani K."/>
            <person name="Jayaseelan J.C."/>
            <person name="Lara F."/>
            <person name="Munidasa M."/>
            <person name="Palculict T."/>
            <person name="Patil S."/>
            <person name="Pu L.-L."/>
            <person name="Saada N."/>
            <person name="Tang L."/>
            <person name="Weissenberger G."/>
            <person name="Zhu Y."/>
            <person name="Hemphill L."/>
            <person name="Shang Y."/>
            <person name="Youmans B."/>
            <person name="Ayvaz T."/>
            <person name="Ross M."/>
            <person name="Santibanez J."/>
            <person name="Aqrawi P."/>
            <person name="Gross S."/>
            <person name="Joshi V."/>
            <person name="Fowler G."/>
            <person name="Nazareth L."/>
            <person name="Reid J."/>
            <person name="Worley K."/>
            <person name="Petrosino J."/>
            <person name="Highlander S."/>
            <person name="Gibbs R."/>
            <person name="Gibbs R."/>
        </authorList>
    </citation>
    <scope>NUCLEOTIDE SEQUENCE [LARGE SCALE GENOMIC DNA]</scope>
    <source>
        <strain evidence="9 10">83</strain>
    </source>
</reference>
<protein>
    <recommendedName>
        <fullName evidence="7">Glyceraldehyde-3-phosphate dehydrogenase</fullName>
        <ecNumber evidence="7">1.2.1.-</ecNumber>
    </recommendedName>
</protein>
<dbReference type="SMART" id="SM00846">
    <property type="entry name" value="Gp_dh_N"/>
    <property type="match status" value="1"/>
</dbReference>
<dbReference type="PANTHER" id="PTHR43148">
    <property type="entry name" value="GLYCERALDEHYDE-3-PHOSPHATE DEHYDROGENASE 2"/>
    <property type="match status" value="1"/>
</dbReference>
<evidence type="ECO:0000313" key="10">
    <source>
        <dbReference type="Proteomes" id="UP000008459"/>
    </source>
</evidence>
<dbReference type="InterPro" id="IPR036291">
    <property type="entry name" value="NAD(P)-bd_dom_sf"/>
</dbReference>
<feature type="binding site" evidence="4">
    <location>
        <position position="38"/>
    </location>
    <ligand>
        <name>NAD(+)</name>
        <dbReference type="ChEBI" id="CHEBI:57540"/>
    </ligand>
</feature>
<dbReference type="CDD" id="cd05214">
    <property type="entry name" value="GAPDH_I_N"/>
    <property type="match status" value="1"/>
</dbReference>
<dbReference type="EC" id="1.2.1.-" evidence="7"/>
<keyword evidence="2 7" id="KW-0560">Oxidoreductase</keyword>
<comment type="similarity">
    <text evidence="1 6">Belongs to the glyceraldehyde-3-phosphate dehydrogenase family.</text>
</comment>
<sequence length="334" mass="37323">MVTMKIFINGFGRIGRCVLRAILERSDNPNLEVVGINDPANWEILAYLLEHDSVHGLLNKETRYSNGKLIIGSLEIPVFNSIKDLKGVDVIIECSGKFLEPKTLENYLLLGAKKVLLSAPFIGEYDEKQYPTLVYGVNHSLYQNQAIVSNASCTTNAIAPICAILDKTFGIKEGMLTTIHSYTSDQKLIDLAHPFDKRRSRAAASNIIPTTTKAALALHKVLPNLKNKMHGHSVRVPSLDVSMIDLSLFLEKKTLKDPINDSLIEASKGVLKGVLEIDLKERVSSDFISNPSSVIIAPDLTFTLENMVKIMGWYDNEWGYSHRLVDMAQFMYHY</sequence>
<feature type="active site" description="Nucleophile" evidence="3">
    <location>
        <position position="153"/>
    </location>
</feature>
<dbReference type="PATRIC" id="fig|585538.3.peg.995"/>
<feature type="binding site" evidence="4">
    <location>
        <begin position="13"/>
        <end position="14"/>
    </location>
    <ligand>
        <name>NAD(+)</name>
        <dbReference type="ChEBI" id="CHEBI:57540"/>
    </ligand>
</feature>
<dbReference type="FunFam" id="3.30.360.10:FF:000002">
    <property type="entry name" value="Glyceraldehyde-3-phosphate dehydrogenase"/>
    <property type="match status" value="1"/>
</dbReference>
<keyword evidence="4" id="KW-0520">NAD</keyword>
<evidence type="ECO:0000256" key="6">
    <source>
        <dbReference type="RuleBase" id="RU000397"/>
    </source>
</evidence>
<dbReference type="GO" id="GO:0050661">
    <property type="term" value="F:NADP binding"/>
    <property type="evidence" value="ECO:0007669"/>
    <property type="project" value="InterPro"/>
</dbReference>
<dbReference type="KEGG" id="hpx:HMPREF0462_0972"/>
<evidence type="ECO:0000256" key="7">
    <source>
        <dbReference type="RuleBase" id="RU361160"/>
    </source>
</evidence>
<dbReference type="InterPro" id="IPR020831">
    <property type="entry name" value="GlycerAld/Erythrose_P_DH"/>
</dbReference>
<dbReference type="GO" id="GO:0006006">
    <property type="term" value="P:glucose metabolic process"/>
    <property type="evidence" value="ECO:0007669"/>
    <property type="project" value="InterPro"/>
</dbReference>
<dbReference type="Proteomes" id="UP000008459">
    <property type="component" value="Chromosome"/>
</dbReference>
<evidence type="ECO:0000256" key="5">
    <source>
        <dbReference type="PIRSR" id="PIRSR000149-4"/>
    </source>
</evidence>
<dbReference type="NCBIfam" id="TIGR01534">
    <property type="entry name" value="GAPDH-I"/>
    <property type="match status" value="1"/>
</dbReference>
<dbReference type="Pfam" id="PF02800">
    <property type="entry name" value="Gp_dh_C"/>
    <property type="match status" value="1"/>
</dbReference>
<dbReference type="SUPFAM" id="SSF55347">
    <property type="entry name" value="Glyceraldehyde-3-phosphate dehydrogenase-like, C-terminal domain"/>
    <property type="match status" value="1"/>
</dbReference>
<dbReference type="GO" id="GO:0051287">
    <property type="term" value="F:NAD binding"/>
    <property type="evidence" value="ECO:0007669"/>
    <property type="project" value="InterPro"/>
</dbReference>
<dbReference type="Pfam" id="PF00044">
    <property type="entry name" value="Gp_dh_N"/>
    <property type="match status" value="1"/>
</dbReference>
<dbReference type="AlphaFoldDB" id="F4D6F1"/>
<dbReference type="InterPro" id="IPR006424">
    <property type="entry name" value="Glyceraldehyde-3-P_DH_1"/>
</dbReference>
<dbReference type="PRINTS" id="PR00078">
    <property type="entry name" value="G3PDHDRGNASE"/>
</dbReference>
<dbReference type="SUPFAM" id="SSF51735">
    <property type="entry name" value="NAD(P)-binding Rossmann-fold domains"/>
    <property type="match status" value="1"/>
</dbReference>
<dbReference type="Gene3D" id="3.40.50.720">
    <property type="entry name" value="NAD(P)-binding Rossmann-like Domain"/>
    <property type="match status" value="1"/>
</dbReference>
<evidence type="ECO:0000256" key="2">
    <source>
        <dbReference type="ARBA" id="ARBA00023002"/>
    </source>
</evidence>
<dbReference type="Gene3D" id="3.30.360.10">
    <property type="entry name" value="Dihydrodipicolinate Reductase, domain 2"/>
    <property type="match status" value="1"/>
</dbReference>
<dbReference type="EMBL" id="CP002605">
    <property type="protein sequence ID" value="AEE70576.1"/>
    <property type="molecule type" value="Genomic_DNA"/>
</dbReference>
<dbReference type="InterPro" id="IPR020828">
    <property type="entry name" value="GlycerAld_3-P_DH_NAD(P)-bd"/>
</dbReference>
<dbReference type="CDD" id="cd18126">
    <property type="entry name" value="GAPDH_I_C"/>
    <property type="match status" value="1"/>
</dbReference>
<feature type="site" description="Activates thiol group during catalysis" evidence="5">
    <location>
        <position position="180"/>
    </location>
</feature>
<evidence type="ECO:0000256" key="4">
    <source>
        <dbReference type="PIRSR" id="PIRSR000149-3"/>
    </source>
</evidence>
<evidence type="ECO:0000313" key="9">
    <source>
        <dbReference type="EMBL" id="AEE70576.1"/>
    </source>
</evidence>
<feature type="domain" description="Glyceraldehyde 3-phosphate dehydrogenase NAD(P) binding" evidence="8">
    <location>
        <begin position="4"/>
        <end position="153"/>
    </location>
</feature>
<accession>F4D6F1</accession>
<proteinExistence type="inferred from homology"/>
<dbReference type="GO" id="GO:0016620">
    <property type="term" value="F:oxidoreductase activity, acting on the aldehyde or oxo group of donors, NAD or NADP as acceptor"/>
    <property type="evidence" value="ECO:0007669"/>
    <property type="project" value="InterPro"/>
</dbReference>
<dbReference type="HOGENOM" id="CLU_030140_0_2_7"/>
<feature type="binding site" evidence="4">
    <location>
        <position position="118"/>
    </location>
    <ligand>
        <name>NAD(+)</name>
        <dbReference type="ChEBI" id="CHEBI:57540"/>
    </ligand>
</feature>